<dbReference type="InterPro" id="IPR039422">
    <property type="entry name" value="MarR/SlyA-like"/>
</dbReference>
<evidence type="ECO:0000313" key="6">
    <source>
        <dbReference type="Proteomes" id="UP000276103"/>
    </source>
</evidence>
<dbReference type="PROSITE" id="PS50995">
    <property type="entry name" value="HTH_MARR_2"/>
    <property type="match status" value="1"/>
</dbReference>
<organism evidence="5 6">
    <name type="scientific">Trichormus variabilis SAG 1403-4b</name>
    <dbReference type="NCBI Taxonomy" id="447716"/>
    <lineage>
        <taxon>Bacteria</taxon>
        <taxon>Bacillati</taxon>
        <taxon>Cyanobacteriota</taxon>
        <taxon>Cyanophyceae</taxon>
        <taxon>Nostocales</taxon>
        <taxon>Nostocaceae</taxon>
        <taxon>Trichormus</taxon>
    </lineage>
</organism>
<evidence type="ECO:0000313" key="5">
    <source>
        <dbReference type="EMBL" id="RUS98334.1"/>
    </source>
</evidence>
<dbReference type="PANTHER" id="PTHR33164">
    <property type="entry name" value="TRANSCRIPTIONAL REGULATOR, MARR FAMILY"/>
    <property type="match status" value="1"/>
</dbReference>
<protein>
    <submittedName>
        <fullName evidence="5">Putative HTH-type transcriptional regulator YetL</fullName>
    </submittedName>
</protein>
<keyword evidence="6" id="KW-1185">Reference proteome</keyword>
<evidence type="ECO:0000256" key="3">
    <source>
        <dbReference type="ARBA" id="ARBA00023163"/>
    </source>
</evidence>
<dbReference type="Proteomes" id="UP000276103">
    <property type="component" value="Unassembled WGS sequence"/>
</dbReference>
<dbReference type="PANTHER" id="PTHR33164:SF43">
    <property type="entry name" value="HTH-TYPE TRANSCRIPTIONAL REPRESSOR YETL"/>
    <property type="match status" value="1"/>
</dbReference>
<sequence>MIEIVAILRPFVDRVVDRSTLKNLAQRYSELDIASVEACLAFLRATADVQVALDTHFARYGLSMGKFTLLMQLLLADEEGLTPSECAERSGVTRATITGLLDGLERDSLIERKPRPDDRRMLSVHLTEQGHSLLTQMLPDHFCRTTGLMAHLTASEKETLIQLLQKVQAGTPAMLEP</sequence>
<dbReference type="PROSITE" id="PS01117">
    <property type="entry name" value="HTH_MARR_1"/>
    <property type="match status" value="1"/>
</dbReference>
<dbReference type="GO" id="GO:0003700">
    <property type="term" value="F:DNA-binding transcription factor activity"/>
    <property type="evidence" value="ECO:0007669"/>
    <property type="project" value="InterPro"/>
</dbReference>
<reference evidence="5 6" key="1">
    <citation type="journal article" date="2019" name="Genome Biol. Evol.">
        <title>Day and night: Metabolic profiles and evolutionary relationships of six axenic non-marine cyanobacteria.</title>
        <authorList>
            <person name="Will S.E."/>
            <person name="Henke P."/>
            <person name="Boedeker C."/>
            <person name="Huang S."/>
            <person name="Brinkmann H."/>
            <person name="Rohde M."/>
            <person name="Jarek M."/>
            <person name="Friedl T."/>
            <person name="Seufert S."/>
            <person name="Schumacher M."/>
            <person name="Overmann J."/>
            <person name="Neumann-Schaal M."/>
            <person name="Petersen J."/>
        </authorList>
    </citation>
    <scope>NUCLEOTIDE SEQUENCE [LARGE SCALE GENOMIC DNA]</scope>
    <source>
        <strain evidence="5 6">SAG 1403-4b</strain>
    </source>
</reference>
<evidence type="ECO:0000259" key="4">
    <source>
        <dbReference type="PROSITE" id="PS50995"/>
    </source>
</evidence>
<dbReference type="GO" id="GO:0003677">
    <property type="term" value="F:DNA binding"/>
    <property type="evidence" value="ECO:0007669"/>
    <property type="project" value="UniProtKB-KW"/>
</dbReference>
<accession>A0A3S1CU50</accession>
<comment type="caution">
    <text evidence="5">The sequence shown here is derived from an EMBL/GenBank/DDBJ whole genome shotgun (WGS) entry which is preliminary data.</text>
</comment>
<dbReference type="InterPro" id="IPR000835">
    <property type="entry name" value="HTH_MarR-typ"/>
</dbReference>
<name>A0A3S1CU50_ANAVA</name>
<dbReference type="PRINTS" id="PR00598">
    <property type="entry name" value="HTHMARR"/>
</dbReference>
<dbReference type="EMBL" id="RSCM01000003">
    <property type="protein sequence ID" value="RUS98334.1"/>
    <property type="molecule type" value="Genomic_DNA"/>
</dbReference>
<dbReference type="SMART" id="SM00347">
    <property type="entry name" value="HTH_MARR"/>
    <property type="match status" value="1"/>
</dbReference>
<dbReference type="Gene3D" id="1.10.10.10">
    <property type="entry name" value="Winged helix-like DNA-binding domain superfamily/Winged helix DNA-binding domain"/>
    <property type="match status" value="1"/>
</dbReference>
<keyword evidence="2" id="KW-0238">DNA-binding</keyword>
<evidence type="ECO:0000256" key="1">
    <source>
        <dbReference type="ARBA" id="ARBA00023015"/>
    </source>
</evidence>
<gene>
    <name evidence="5" type="primary">yetL</name>
    <name evidence="5" type="ORF">DSM107003_14220</name>
</gene>
<dbReference type="AlphaFoldDB" id="A0A3S1CU50"/>
<keyword evidence="3" id="KW-0804">Transcription</keyword>
<dbReference type="InterPro" id="IPR036390">
    <property type="entry name" value="WH_DNA-bd_sf"/>
</dbReference>
<feature type="domain" description="HTH marR-type" evidence="4">
    <location>
        <begin position="35"/>
        <end position="169"/>
    </location>
</feature>
<keyword evidence="1" id="KW-0805">Transcription regulation</keyword>
<dbReference type="Pfam" id="PF01047">
    <property type="entry name" value="MarR"/>
    <property type="match status" value="1"/>
</dbReference>
<dbReference type="SUPFAM" id="SSF46785">
    <property type="entry name" value="Winged helix' DNA-binding domain"/>
    <property type="match status" value="1"/>
</dbReference>
<proteinExistence type="predicted"/>
<evidence type="ECO:0000256" key="2">
    <source>
        <dbReference type="ARBA" id="ARBA00023125"/>
    </source>
</evidence>
<dbReference type="GO" id="GO:0006950">
    <property type="term" value="P:response to stress"/>
    <property type="evidence" value="ECO:0007669"/>
    <property type="project" value="TreeGrafter"/>
</dbReference>
<dbReference type="InterPro" id="IPR036388">
    <property type="entry name" value="WH-like_DNA-bd_sf"/>
</dbReference>
<dbReference type="InterPro" id="IPR023187">
    <property type="entry name" value="Tscrpt_reg_MarR-type_CS"/>
</dbReference>